<dbReference type="Proteomes" id="UP001163603">
    <property type="component" value="Chromosome 7"/>
</dbReference>
<proteinExistence type="predicted"/>
<dbReference type="EMBL" id="CM047742">
    <property type="protein sequence ID" value="KAJ0035219.1"/>
    <property type="molecule type" value="Genomic_DNA"/>
</dbReference>
<reference evidence="2" key="1">
    <citation type="journal article" date="2023" name="G3 (Bethesda)">
        <title>Genome assembly and association tests identify interacting loci associated with vigor, precocity, and sex in interspecific pistachio rootstocks.</title>
        <authorList>
            <person name="Palmer W."/>
            <person name="Jacygrad E."/>
            <person name="Sagayaradj S."/>
            <person name="Cavanaugh K."/>
            <person name="Han R."/>
            <person name="Bertier L."/>
            <person name="Beede B."/>
            <person name="Kafkas S."/>
            <person name="Golino D."/>
            <person name="Preece J."/>
            <person name="Michelmore R."/>
        </authorList>
    </citation>
    <scope>NUCLEOTIDE SEQUENCE [LARGE SCALE GENOMIC DNA]</scope>
</reference>
<sequence length="64" mass="7365">MFNLESGSWVTDATHTKYWRLDGYFITLLNFHIDRYTLVLSDEIRNVIPSLLGISVPYQGNVSS</sequence>
<gene>
    <name evidence="1" type="ORF">Pint_25747</name>
</gene>
<keyword evidence="2" id="KW-1185">Reference proteome</keyword>
<evidence type="ECO:0000313" key="1">
    <source>
        <dbReference type="EMBL" id="KAJ0035219.1"/>
    </source>
</evidence>
<organism evidence="1 2">
    <name type="scientific">Pistacia integerrima</name>
    <dbReference type="NCBI Taxonomy" id="434235"/>
    <lineage>
        <taxon>Eukaryota</taxon>
        <taxon>Viridiplantae</taxon>
        <taxon>Streptophyta</taxon>
        <taxon>Embryophyta</taxon>
        <taxon>Tracheophyta</taxon>
        <taxon>Spermatophyta</taxon>
        <taxon>Magnoliopsida</taxon>
        <taxon>eudicotyledons</taxon>
        <taxon>Gunneridae</taxon>
        <taxon>Pentapetalae</taxon>
        <taxon>rosids</taxon>
        <taxon>malvids</taxon>
        <taxon>Sapindales</taxon>
        <taxon>Anacardiaceae</taxon>
        <taxon>Pistacia</taxon>
    </lineage>
</organism>
<name>A0ACC0YDM0_9ROSI</name>
<protein>
    <submittedName>
        <fullName evidence="1">Uncharacterized protein</fullName>
    </submittedName>
</protein>
<evidence type="ECO:0000313" key="2">
    <source>
        <dbReference type="Proteomes" id="UP001163603"/>
    </source>
</evidence>
<comment type="caution">
    <text evidence="1">The sequence shown here is derived from an EMBL/GenBank/DDBJ whole genome shotgun (WGS) entry which is preliminary data.</text>
</comment>
<accession>A0ACC0YDM0</accession>